<keyword evidence="1" id="KW-0175">Coiled coil</keyword>
<comment type="caution">
    <text evidence="2">The sequence shown here is derived from an EMBL/GenBank/DDBJ whole genome shotgun (WGS) entry which is preliminary data.</text>
</comment>
<reference evidence="3" key="1">
    <citation type="submission" date="2017-09" db="EMBL/GenBank/DDBJ databases">
        <title>Depth-based differentiation of microbial function through sediment-hosted aquifers and enrichment of novel symbionts in the deep terrestrial subsurface.</title>
        <authorList>
            <person name="Probst A.J."/>
            <person name="Ladd B."/>
            <person name="Jarett J.K."/>
            <person name="Geller-Mcgrath D.E."/>
            <person name="Sieber C.M.K."/>
            <person name="Emerson J.B."/>
            <person name="Anantharaman K."/>
            <person name="Thomas B.C."/>
            <person name="Malmstrom R."/>
            <person name="Stieglmeier M."/>
            <person name="Klingl A."/>
            <person name="Woyke T."/>
            <person name="Ryan C.M."/>
            <person name="Banfield J.F."/>
        </authorList>
    </citation>
    <scope>NUCLEOTIDE SEQUENCE [LARGE SCALE GENOMIC DNA]</scope>
</reference>
<feature type="coiled-coil region" evidence="1">
    <location>
        <begin position="21"/>
        <end position="83"/>
    </location>
</feature>
<proteinExistence type="predicted"/>
<evidence type="ECO:0000256" key="1">
    <source>
        <dbReference type="SAM" id="Coils"/>
    </source>
</evidence>
<sequence length="89" mass="10405">MKNIEPKMKMRFADDDWSSSFDELNEKENGLKSRLMEARRQLNILRSNASKNDLEQKSVIEKAQKAMQDYREALTEVELLIKQRKTGSA</sequence>
<organism evidence="2 3">
    <name type="scientific">bacterium (Candidatus Gribaldobacteria) CG10_big_fil_rev_8_21_14_0_10_41_12</name>
    <dbReference type="NCBI Taxonomy" id="2014277"/>
    <lineage>
        <taxon>Bacteria</taxon>
        <taxon>Candidatus Gribaldobacteria</taxon>
    </lineage>
</organism>
<accession>A0A2H0UZM9</accession>
<evidence type="ECO:0000313" key="2">
    <source>
        <dbReference type="EMBL" id="PIR91649.1"/>
    </source>
</evidence>
<dbReference type="AlphaFoldDB" id="A0A2H0UZM9"/>
<evidence type="ECO:0000313" key="3">
    <source>
        <dbReference type="Proteomes" id="UP000228906"/>
    </source>
</evidence>
<gene>
    <name evidence="2" type="ORF">COU03_01210</name>
</gene>
<dbReference type="Proteomes" id="UP000228906">
    <property type="component" value="Unassembled WGS sequence"/>
</dbReference>
<dbReference type="EMBL" id="PFAV01000021">
    <property type="protein sequence ID" value="PIR91649.1"/>
    <property type="molecule type" value="Genomic_DNA"/>
</dbReference>
<protein>
    <submittedName>
        <fullName evidence="2">Uncharacterized protein</fullName>
    </submittedName>
</protein>
<name>A0A2H0UZM9_9BACT</name>